<organism evidence="5 6">
    <name type="scientific">Adhaeribacter swui</name>
    <dbReference type="NCBI Taxonomy" id="2086471"/>
    <lineage>
        <taxon>Bacteria</taxon>
        <taxon>Pseudomonadati</taxon>
        <taxon>Bacteroidota</taxon>
        <taxon>Cytophagia</taxon>
        <taxon>Cytophagales</taxon>
        <taxon>Hymenobacteraceae</taxon>
        <taxon>Adhaeribacter</taxon>
    </lineage>
</organism>
<gene>
    <name evidence="5" type="ORF">HUW51_24165</name>
</gene>
<dbReference type="PROSITE" id="PS00138">
    <property type="entry name" value="SUBTILASE_SER"/>
    <property type="match status" value="1"/>
</dbReference>
<dbReference type="AlphaFoldDB" id="A0A7G7GER8"/>
<sequence>MTNLYPPLLTVLNRLFLCFFFFALTISATKAQRSPNAGKPSLKMAPNQALRKIGPELATLKAQQAARQNNAAAPLVAPRTNKSLLQVKGNYVVIEALSENSTPQLLADLQALGMTQSASFGRMVSGVVPIANLDKIAKLKSLRSARPAYKPISKIGKTTSQGARALYTDEARKQQVITGKGSKVGIISDSYNALGGADQGVKSGDLPGKNNPNNFTTPVEVLLDEAADFGSDEGRAMAEIVHDLAPGAELAFYSANFGEASFAQGILDLQKAGCNVITDDITYLAEPMFQDGIIAQAVDSVKKAGASYFTAAGNNGRESYQAPFKSGGVAYFGSKSSFGSQKVKNAHNFAPAGKKKDLTQKIYVPLGATIIFAFQYSEPFYSVGNGASEGAKTDLDIYLLTEDTTDVVASSVYANQGSDPVEIMSFTNDGSYDSNYFNLLIDKFDGPAVGPGTMKYVVFKDNNDISIEEYHTSSSTIYGHNNAAGAITTGAVFFMDTPAYGISTPVAESFSSVGGTPILFDKNGKSRSRLIRRKPEVMAPDGVNNTFFGDSFLDEFYFFGTSAAAPHVAAVAALMQEANGNNLNADQIKTALQQTALNMNEPGFDYETGYGYINAQKAIARVAKPRILDFVLIDADSRQIIQVLHTGDVLNLTRLPSRNVYIQARTGPAKIGSVLIDFNDNQVIENKLPYVYPGAMAEFFKLTEGSYTLTAVPYSQAKGQGNEGVPSTISFRAVEEKIVRFELYHVSDGNVIRELKENTELDLATLPADLNIRAVTNPVVVGSVQFDLNGNTTVENINTYDLAGSSGQSISFKPGDYTLTAGIYPYAKARGQVGGSLTINFRVINSTVRAQDAQLSVAPNPFAQQARLSFSVPTTDNASLIIYNLNGKQVAVLHNGEAVAGKQYEYVLNGNSLPGGWYISRLVTSKTSLHQKLRLVK</sequence>
<accession>A0A7G7GER8</accession>
<name>A0A7G7GER8_9BACT</name>
<dbReference type="InterPro" id="IPR034075">
    <property type="entry name" value="Glr3161-like_dom"/>
</dbReference>
<dbReference type="Proteomes" id="UP000515237">
    <property type="component" value="Chromosome"/>
</dbReference>
<dbReference type="InterPro" id="IPR045051">
    <property type="entry name" value="SBT"/>
</dbReference>
<evidence type="ECO:0000313" key="5">
    <source>
        <dbReference type="EMBL" id="QNF35652.1"/>
    </source>
</evidence>
<feature type="domain" description="Peptidase S8/S53" evidence="4">
    <location>
        <begin position="241"/>
        <end position="611"/>
    </location>
</feature>
<evidence type="ECO:0000256" key="2">
    <source>
        <dbReference type="ARBA" id="ARBA00022801"/>
    </source>
</evidence>
<dbReference type="EMBL" id="CP055156">
    <property type="protein sequence ID" value="QNF35652.1"/>
    <property type="molecule type" value="Genomic_DNA"/>
</dbReference>
<dbReference type="GO" id="GO:0006508">
    <property type="term" value="P:proteolysis"/>
    <property type="evidence" value="ECO:0007669"/>
    <property type="project" value="UniProtKB-KW"/>
</dbReference>
<dbReference type="RefSeq" id="WP_185272141.1">
    <property type="nucleotide sequence ID" value="NZ_CP055156.1"/>
</dbReference>
<proteinExistence type="predicted"/>
<keyword evidence="2" id="KW-0378">Hydrolase</keyword>
<dbReference type="PANTHER" id="PTHR10795">
    <property type="entry name" value="PROPROTEIN CONVERTASE SUBTILISIN/KEXIN"/>
    <property type="match status" value="1"/>
</dbReference>
<dbReference type="InterPro" id="IPR023828">
    <property type="entry name" value="Peptidase_S8_Ser-AS"/>
</dbReference>
<evidence type="ECO:0000259" key="4">
    <source>
        <dbReference type="Pfam" id="PF00082"/>
    </source>
</evidence>
<evidence type="ECO:0000256" key="3">
    <source>
        <dbReference type="ARBA" id="ARBA00022825"/>
    </source>
</evidence>
<dbReference type="Gene3D" id="3.40.50.200">
    <property type="entry name" value="Peptidase S8/S53 domain"/>
    <property type="match status" value="2"/>
</dbReference>
<dbReference type="KEGG" id="aswu:HUW51_24165"/>
<dbReference type="Pfam" id="PF00082">
    <property type="entry name" value="Peptidase_S8"/>
    <property type="match status" value="1"/>
</dbReference>
<dbReference type="InterPro" id="IPR000209">
    <property type="entry name" value="Peptidase_S8/S53_dom"/>
</dbReference>
<keyword evidence="3" id="KW-0720">Serine protease</keyword>
<evidence type="ECO:0000256" key="1">
    <source>
        <dbReference type="ARBA" id="ARBA00022670"/>
    </source>
</evidence>
<dbReference type="InterPro" id="IPR036852">
    <property type="entry name" value="Peptidase_S8/S53_dom_sf"/>
</dbReference>
<reference evidence="5 6" key="1">
    <citation type="journal article" date="2018" name="Int. J. Syst. Evol. Microbiol.">
        <title>Adhaeribacter swui sp. nov., isolated from wet mud.</title>
        <authorList>
            <person name="Kim D.U."/>
            <person name="Kim K.W."/>
            <person name="Kang M.S."/>
            <person name="Kim J.Y."/>
            <person name="Jang J.H."/>
            <person name="Kim M.K."/>
        </authorList>
    </citation>
    <scope>NUCLEOTIDE SEQUENCE [LARGE SCALE GENOMIC DNA]</scope>
    <source>
        <strain evidence="5 6">KCTC 52873</strain>
    </source>
</reference>
<dbReference type="SUPFAM" id="SSF52743">
    <property type="entry name" value="Subtilisin-like"/>
    <property type="match status" value="1"/>
</dbReference>
<protein>
    <submittedName>
        <fullName evidence="5">S8 family serine peptidase</fullName>
    </submittedName>
</protein>
<dbReference type="CDD" id="cd05562">
    <property type="entry name" value="Peptidases_S53_like"/>
    <property type="match status" value="1"/>
</dbReference>
<keyword evidence="1" id="KW-0645">Protease</keyword>
<keyword evidence="6" id="KW-1185">Reference proteome</keyword>
<evidence type="ECO:0000313" key="6">
    <source>
        <dbReference type="Proteomes" id="UP000515237"/>
    </source>
</evidence>
<dbReference type="GO" id="GO:0004252">
    <property type="term" value="F:serine-type endopeptidase activity"/>
    <property type="evidence" value="ECO:0007669"/>
    <property type="project" value="InterPro"/>
</dbReference>